<dbReference type="PANTHER" id="PTHR33087:SF49">
    <property type="entry name" value="DUF4283 DOMAIN-CONTAINING PROTEIN"/>
    <property type="match status" value="1"/>
</dbReference>
<dbReference type="Proteomes" id="UP000015105">
    <property type="component" value="Chromosome 2D"/>
</dbReference>
<dbReference type="AlphaFoldDB" id="A0A453BDT6"/>
<accession>A0A453BDT6</accession>
<feature type="compositionally biased region" description="Low complexity" evidence="1">
    <location>
        <begin position="234"/>
        <end position="246"/>
    </location>
</feature>
<feature type="compositionally biased region" description="Basic residues" evidence="1">
    <location>
        <begin position="203"/>
        <end position="221"/>
    </location>
</feature>
<dbReference type="Gramene" id="AET2Gv20470900.1">
    <property type="protein sequence ID" value="AET2Gv20470900.1"/>
    <property type="gene ID" value="AET2Gv20470900"/>
</dbReference>
<feature type="region of interest" description="Disordered" evidence="1">
    <location>
        <begin position="293"/>
        <end position="314"/>
    </location>
</feature>
<evidence type="ECO:0000313" key="3">
    <source>
        <dbReference type="Proteomes" id="UP000015105"/>
    </source>
</evidence>
<reference evidence="3" key="1">
    <citation type="journal article" date="2014" name="Science">
        <title>Ancient hybridizations among the ancestral genomes of bread wheat.</title>
        <authorList>
            <consortium name="International Wheat Genome Sequencing Consortium,"/>
            <person name="Marcussen T."/>
            <person name="Sandve S.R."/>
            <person name="Heier L."/>
            <person name="Spannagl M."/>
            <person name="Pfeifer M."/>
            <person name="Jakobsen K.S."/>
            <person name="Wulff B.B."/>
            <person name="Steuernagel B."/>
            <person name="Mayer K.F."/>
            <person name="Olsen O.A."/>
        </authorList>
    </citation>
    <scope>NUCLEOTIDE SEQUENCE [LARGE SCALE GENOMIC DNA]</scope>
    <source>
        <strain evidence="3">cv. AL8/78</strain>
    </source>
</reference>
<evidence type="ECO:0000256" key="1">
    <source>
        <dbReference type="SAM" id="MobiDB-lite"/>
    </source>
</evidence>
<reference evidence="2" key="4">
    <citation type="submission" date="2019-03" db="UniProtKB">
        <authorList>
            <consortium name="EnsemblPlants"/>
        </authorList>
    </citation>
    <scope>IDENTIFICATION</scope>
</reference>
<organism evidence="2 3">
    <name type="scientific">Aegilops tauschii subsp. strangulata</name>
    <name type="common">Goatgrass</name>
    <dbReference type="NCBI Taxonomy" id="200361"/>
    <lineage>
        <taxon>Eukaryota</taxon>
        <taxon>Viridiplantae</taxon>
        <taxon>Streptophyta</taxon>
        <taxon>Embryophyta</taxon>
        <taxon>Tracheophyta</taxon>
        <taxon>Spermatophyta</taxon>
        <taxon>Magnoliopsida</taxon>
        <taxon>Liliopsida</taxon>
        <taxon>Poales</taxon>
        <taxon>Poaceae</taxon>
        <taxon>BOP clade</taxon>
        <taxon>Pooideae</taxon>
        <taxon>Triticodae</taxon>
        <taxon>Triticeae</taxon>
        <taxon>Triticinae</taxon>
        <taxon>Aegilops</taxon>
    </lineage>
</organism>
<feature type="region of interest" description="Disordered" evidence="1">
    <location>
        <begin position="100"/>
        <end position="145"/>
    </location>
</feature>
<feature type="region of interest" description="Disordered" evidence="1">
    <location>
        <begin position="327"/>
        <end position="349"/>
    </location>
</feature>
<dbReference type="InterPro" id="IPR053253">
    <property type="entry name" value="Sex_diff_modulator"/>
</dbReference>
<proteinExistence type="predicted"/>
<keyword evidence="3" id="KW-1185">Reference proteome</keyword>
<protein>
    <submittedName>
        <fullName evidence="2">Uncharacterized protein</fullName>
    </submittedName>
</protein>
<feature type="region of interest" description="Disordered" evidence="1">
    <location>
        <begin position="203"/>
        <end position="246"/>
    </location>
</feature>
<feature type="region of interest" description="Disordered" evidence="1">
    <location>
        <begin position="157"/>
        <end position="178"/>
    </location>
</feature>
<dbReference type="PANTHER" id="PTHR33087">
    <property type="entry name" value="OS07G0539200 PROTEIN"/>
    <property type="match status" value="1"/>
</dbReference>
<name>A0A453BDT6_AEGTS</name>
<reference evidence="2" key="3">
    <citation type="journal article" date="2017" name="Nature">
        <title>Genome sequence of the progenitor of the wheat D genome Aegilops tauschii.</title>
        <authorList>
            <person name="Luo M.C."/>
            <person name="Gu Y.Q."/>
            <person name="Puiu D."/>
            <person name="Wang H."/>
            <person name="Twardziok S.O."/>
            <person name="Deal K.R."/>
            <person name="Huo N."/>
            <person name="Zhu T."/>
            <person name="Wang L."/>
            <person name="Wang Y."/>
            <person name="McGuire P.E."/>
            <person name="Liu S."/>
            <person name="Long H."/>
            <person name="Ramasamy R.K."/>
            <person name="Rodriguez J.C."/>
            <person name="Van S.L."/>
            <person name="Yuan L."/>
            <person name="Wang Z."/>
            <person name="Xia Z."/>
            <person name="Xiao L."/>
            <person name="Anderson O.D."/>
            <person name="Ouyang S."/>
            <person name="Liang Y."/>
            <person name="Zimin A.V."/>
            <person name="Pertea G."/>
            <person name="Qi P."/>
            <person name="Bennetzen J.L."/>
            <person name="Dai X."/>
            <person name="Dawson M.W."/>
            <person name="Muller H.G."/>
            <person name="Kugler K."/>
            <person name="Rivarola-Duarte L."/>
            <person name="Spannagl M."/>
            <person name="Mayer K.F.X."/>
            <person name="Lu F.H."/>
            <person name="Bevan M.W."/>
            <person name="Leroy P."/>
            <person name="Li P."/>
            <person name="You F.M."/>
            <person name="Sun Q."/>
            <person name="Liu Z."/>
            <person name="Lyons E."/>
            <person name="Wicker T."/>
            <person name="Salzberg S.L."/>
            <person name="Devos K.M."/>
            <person name="Dvorak J."/>
        </authorList>
    </citation>
    <scope>NUCLEOTIDE SEQUENCE [LARGE SCALE GENOMIC DNA]</scope>
    <source>
        <strain evidence="2">cv. AL8/78</strain>
    </source>
</reference>
<reference evidence="3" key="2">
    <citation type="journal article" date="2017" name="Nat. Plants">
        <title>The Aegilops tauschii genome reveals multiple impacts of transposons.</title>
        <authorList>
            <person name="Zhao G."/>
            <person name="Zou C."/>
            <person name="Li K."/>
            <person name="Wang K."/>
            <person name="Li T."/>
            <person name="Gao L."/>
            <person name="Zhang X."/>
            <person name="Wang H."/>
            <person name="Yang Z."/>
            <person name="Liu X."/>
            <person name="Jiang W."/>
            <person name="Mao L."/>
            <person name="Kong X."/>
            <person name="Jiao Y."/>
            <person name="Jia J."/>
        </authorList>
    </citation>
    <scope>NUCLEOTIDE SEQUENCE [LARGE SCALE GENOMIC DNA]</scope>
    <source>
        <strain evidence="3">cv. AL8/78</strain>
    </source>
</reference>
<dbReference type="EnsemblPlants" id="AET2Gv20470900.1">
    <property type="protein sequence ID" value="AET2Gv20470900.1"/>
    <property type="gene ID" value="AET2Gv20470900"/>
</dbReference>
<sequence>MQFWSLPGADEAFGDIGRVDRLDSRTLERGHTKTFAFWLWVWDVAHIPTRHALWVLKRGAGRAGEIIGLAPAHRRIPPPPGVRRYDLLIHVDLLEDWSPLSPRSSHSGQRGLPSSDEDDDHPLPRIEPGTWVAHVEDGQGRARSRVPRVGAVGCGPVLGGGARDHEEDGGSGSAGASRSWKDRLLGRGCYARGCDEDVIRDAHRRRSRSPAGRRHAAGRRGRPVDEKASGAPVLRATPPLPLRSAPPAAEVDPVAQFFTFSDNGRALSPPPRTDSMQLEMENAIQEALATPLAFEDGGRSPSPRRQACRAGESGDAAVSAALHHLPCSSDGRIPDGRGHPTSWLHANRQ</sequence>
<reference evidence="2" key="5">
    <citation type="journal article" date="2021" name="G3 (Bethesda)">
        <title>Aegilops tauschii genome assembly Aet v5.0 features greater sequence contiguity and improved annotation.</title>
        <authorList>
            <person name="Wang L."/>
            <person name="Zhu T."/>
            <person name="Rodriguez J.C."/>
            <person name="Deal K.R."/>
            <person name="Dubcovsky J."/>
            <person name="McGuire P.E."/>
            <person name="Lux T."/>
            <person name="Spannagl M."/>
            <person name="Mayer K.F.X."/>
            <person name="Baldrich P."/>
            <person name="Meyers B.C."/>
            <person name="Huo N."/>
            <person name="Gu Y.Q."/>
            <person name="Zhou H."/>
            <person name="Devos K.M."/>
            <person name="Bennetzen J.L."/>
            <person name="Unver T."/>
            <person name="Budak H."/>
            <person name="Gulick P.J."/>
            <person name="Galiba G."/>
            <person name="Kalapos B."/>
            <person name="Nelson D.R."/>
            <person name="Li P."/>
            <person name="You F.M."/>
            <person name="Luo M.C."/>
            <person name="Dvorak J."/>
        </authorList>
    </citation>
    <scope>NUCLEOTIDE SEQUENCE [LARGE SCALE GENOMIC DNA]</scope>
    <source>
        <strain evidence="2">cv. AL8/78</strain>
    </source>
</reference>
<evidence type="ECO:0000313" key="2">
    <source>
        <dbReference type="EnsemblPlants" id="AET2Gv20470900.1"/>
    </source>
</evidence>